<dbReference type="RefSeq" id="WP_202636383.1">
    <property type="nucleotide sequence ID" value="NZ_CP010554.1"/>
</dbReference>
<feature type="chain" id="PRO_5002178628" description="Lysozyme inhibitor LprI N-terminal domain-containing protein" evidence="2">
    <location>
        <begin position="24"/>
        <end position="236"/>
    </location>
</feature>
<proteinExistence type="predicted"/>
<dbReference type="Proteomes" id="UP000061603">
    <property type="component" value="Chromosome"/>
</dbReference>
<keyword evidence="4" id="KW-1185">Reference proteome</keyword>
<evidence type="ECO:0000256" key="1">
    <source>
        <dbReference type="SAM" id="MobiDB-lite"/>
    </source>
</evidence>
<dbReference type="KEGG" id="rbu:PG1C_05315"/>
<evidence type="ECO:0000313" key="4">
    <source>
        <dbReference type="Proteomes" id="UP000061603"/>
    </source>
</evidence>
<dbReference type="AlphaFoldDB" id="A0A0C5J7V0"/>
<dbReference type="PROSITE" id="PS51257">
    <property type="entry name" value="PROKAR_LIPOPROTEIN"/>
    <property type="match status" value="1"/>
</dbReference>
<keyword evidence="2" id="KW-0732">Signal</keyword>
<evidence type="ECO:0008006" key="5">
    <source>
        <dbReference type="Google" id="ProtNLM"/>
    </source>
</evidence>
<reference evidence="3 4" key="1">
    <citation type="journal article" date="2015" name="Genome Announc.">
        <title>Complete Genome Sequence of a Novel Bacterium within the Family Rhodocyclaceae That Degrades Polycyclic Aromatic Hydrocarbons.</title>
        <authorList>
            <person name="Singleton D.R."/>
            <person name="Dickey A.N."/>
            <person name="Scholl E.H."/>
            <person name="Wright F.A."/>
            <person name="Aitken M.D."/>
        </authorList>
    </citation>
    <scope>NUCLEOTIDE SEQUENCE [LARGE SCALE GENOMIC DNA]</scope>
    <source>
        <strain evidence="4">PG1-Ca6</strain>
    </source>
</reference>
<evidence type="ECO:0000313" key="3">
    <source>
        <dbReference type="EMBL" id="AJP48030.1"/>
    </source>
</evidence>
<dbReference type="HOGENOM" id="CLU_1174678_0_0_4"/>
<sequence length="236" mass="26605">MKKLMSALLTTLFLACTQSQALADSTNPVRECDARIKSKDELKILNGKIELIFSGSPTLEMMANYKVPNQKEKEAIALWIEEQKKCKQLGDEWFTSARPEWVALIDRAYSDMFFLAADLYGGKINYGAFAKGQVKINDDLKISMASLKQQLRQQDEAKQDAHSQQQAMEERRLQQERVYQAQQQAINRQQTEAAKSAATTNLGLELLKMGQPRTLGNPSVNCTTYTRGPYGTINCQ</sequence>
<protein>
    <recommendedName>
        <fullName evidence="5">Lysozyme inhibitor LprI N-terminal domain-containing protein</fullName>
    </recommendedName>
</protein>
<gene>
    <name evidence="3" type="ORF">PG1C_05315</name>
</gene>
<dbReference type="EMBL" id="CP010554">
    <property type="protein sequence ID" value="AJP48030.1"/>
    <property type="molecule type" value="Genomic_DNA"/>
</dbReference>
<evidence type="ECO:0000256" key="2">
    <source>
        <dbReference type="SAM" id="SignalP"/>
    </source>
</evidence>
<accession>A0A0C5J7V0</accession>
<feature type="signal peptide" evidence="2">
    <location>
        <begin position="1"/>
        <end position="23"/>
    </location>
</feature>
<organism evidence="3 4">
    <name type="scientific">Rugosibacter aromaticivorans</name>
    <dbReference type="NCBI Taxonomy" id="1565605"/>
    <lineage>
        <taxon>Bacteria</taxon>
        <taxon>Pseudomonadati</taxon>
        <taxon>Pseudomonadota</taxon>
        <taxon>Betaproteobacteria</taxon>
        <taxon>Nitrosomonadales</taxon>
        <taxon>Sterolibacteriaceae</taxon>
        <taxon>Rugosibacter</taxon>
    </lineage>
</organism>
<name>A0A0C5J7V0_9PROT</name>
<feature type="region of interest" description="Disordered" evidence="1">
    <location>
        <begin position="153"/>
        <end position="174"/>
    </location>
</feature>